<dbReference type="PIRSF" id="PIRSF021320">
    <property type="entry name" value="DUF984"/>
    <property type="match status" value="1"/>
</dbReference>
<dbReference type="SUPFAM" id="SSF88697">
    <property type="entry name" value="PUA domain-like"/>
    <property type="match status" value="1"/>
</dbReference>
<dbReference type="InterPro" id="IPR015947">
    <property type="entry name" value="PUA-like_sf"/>
</dbReference>
<organism evidence="2 3">
    <name type="scientific">Microbacterium azadirachtae</name>
    <dbReference type="NCBI Taxonomy" id="582680"/>
    <lineage>
        <taxon>Bacteria</taxon>
        <taxon>Bacillati</taxon>
        <taxon>Actinomycetota</taxon>
        <taxon>Actinomycetes</taxon>
        <taxon>Micrococcales</taxon>
        <taxon>Microbacteriaceae</taxon>
        <taxon>Microbacterium</taxon>
    </lineage>
</organism>
<dbReference type="PATRIC" id="fig|582680.6.peg.2163"/>
<dbReference type="PANTHER" id="PTHR39203:SF1">
    <property type="entry name" value="CYTOPLASMIC PROTEIN"/>
    <property type="match status" value="1"/>
</dbReference>
<dbReference type="InterPro" id="IPR009326">
    <property type="entry name" value="DUF984"/>
</dbReference>
<gene>
    <name evidence="2" type="ORF">RS86_02097</name>
</gene>
<keyword evidence="3" id="KW-1185">Reference proteome</keyword>
<name>A0A0F0LIF2_9MICO</name>
<dbReference type="EMBL" id="JYIX01000035">
    <property type="protein sequence ID" value="KJL32923.1"/>
    <property type="molecule type" value="Genomic_DNA"/>
</dbReference>
<comment type="caution">
    <text evidence="2">The sequence shown here is derived from an EMBL/GenBank/DDBJ whole genome shotgun (WGS) entry which is preliminary data.</text>
</comment>
<dbReference type="SMART" id="SM01022">
    <property type="entry name" value="ASCH"/>
    <property type="match status" value="1"/>
</dbReference>
<evidence type="ECO:0000259" key="1">
    <source>
        <dbReference type="SMART" id="SM01022"/>
    </source>
</evidence>
<reference evidence="2 3" key="1">
    <citation type="submission" date="2015-02" db="EMBL/GenBank/DDBJ databases">
        <title>Draft genome sequences of ten Microbacterium spp. with emphasis on heavy metal contaminated environments.</title>
        <authorList>
            <person name="Corretto E."/>
        </authorList>
    </citation>
    <scope>NUCLEOTIDE SEQUENCE [LARGE SCALE GENOMIC DNA]</scope>
    <source>
        <strain evidence="2 3">ARN176</strain>
    </source>
</reference>
<sequence length="139" mass="15023">MTSIDHLPVSEYAFPGPLRDSLIAAILRGDKTATTSLVVDYELEGEAMPSVGEHSAIVDSAGDRIAVEQITEVTIARVGDVDLAHAIAEGEGFETVAEWRAGHERFWHGVEYRSSVGDPSFTVDDDTLAVLVRFRVVPA</sequence>
<dbReference type="AlphaFoldDB" id="A0A0F0LIF2"/>
<feature type="domain" description="ASCH" evidence="1">
    <location>
        <begin position="12"/>
        <end position="138"/>
    </location>
</feature>
<proteinExistence type="predicted"/>
<dbReference type="RefSeq" id="WP_200892787.1">
    <property type="nucleotide sequence ID" value="NZ_JYIX01000035.1"/>
</dbReference>
<dbReference type="Pfam" id="PF04266">
    <property type="entry name" value="ASCH"/>
    <property type="match status" value="1"/>
</dbReference>
<dbReference type="Proteomes" id="UP000033740">
    <property type="component" value="Unassembled WGS sequence"/>
</dbReference>
<accession>A0A0F0LIF2</accession>
<protein>
    <submittedName>
        <fullName evidence="2">ASCH domain protein</fullName>
    </submittedName>
</protein>
<dbReference type="InterPro" id="IPR007374">
    <property type="entry name" value="ASCH_domain"/>
</dbReference>
<evidence type="ECO:0000313" key="2">
    <source>
        <dbReference type="EMBL" id="KJL32923.1"/>
    </source>
</evidence>
<evidence type="ECO:0000313" key="3">
    <source>
        <dbReference type="Proteomes" id="UP000033740"/>
    </source>
</evidence>
<dbReference type="Gene3D" id="3.10.400.10">
    <property type="entry name" value="Sulfate adenylyltransferase"/>
    <property type="match status" value="1"/>
</dbReference>
<dbReference type="PANTHER" id="PTHR39203">
    <property type="entry name" value="CYTOPLASMIC PROTEIN-RELATED"/>
    <property type="match status" value="1"/>
</dbReference>